<dbReference type="GO" id="GO:0016020">
    <property type="term" value="C:membrane"/>
    <property type="evidence" value="ECO:0007669"/>
    <property type="project" value="TreeGrafter"/>
</dbReference>
<dbReference type="GO" id="GO:0004467">
    <property type="term" value="F:long-chain fatty acid-CoA ligase activity"/>
    <property type="evidence" value="ECO:0007669"/>
    <property type="project" value="UniProtKB-EC"/>
</dbReference>
<keyword evidence="1" id="KW-0547">Nucleotide-binding</keyword>
<dbReference type="PROSITE" id="PS00455">
    <property type="entry name" value="AMP_BINDING"/>
    <property type="match status" value="1"/>
</dbReference>
<dbReference type="Gene3D" id="3.30.300.30">
    <property type="match status" value="1"/>
</dbReference>
<dbReference type="InterPro" id="IPR042099">
    <property type="entry name" value="ANL_N_sf"/>
</dbReference>
<feature type="domain" description="AMP-dependent synthetase/ligase" evidence="5">
    <location>
        <begin position="3"/>
        <end position="260"/>
    </location>
</feature>
<name>A0A6G8Q0F1_9ACTN</name>
<dbReference type="Pfam" id="PF23562">
    <property type="entry name" value="AMP-binding_C_3"/>
    <property type="match status" value="1"/>
</dbReference>
<feature type="region of interest" description="Disordered" evidence="4">
    <location>
        <begin position="401"/>
        <end position="468"/>
    </location>
</feature>
<protein>
    <submittedName>
        <fullName evidence="6">AMP-binding protein</fullName>
    </submittedName>
</protein>
<evidence type="ECO:0000256" key="2">
    <source>
        <dbReference type="ARBA" id="ARBA00022840"/>
    </source>
</evidence>
<dbReference type="PANTHER" id="PTHR43272">
    <property type="entry name" value="LONG-CHAIN-FATTY-ACID--COA LIGASE"/>
    <property type="match status" value="1"/>
</dbReference>
<comment type="catalytic activity">
    <reaction evidence="3">
        <text>a long-chain fatty acid + ATP + CoA = a long-chain fatty acyl-CoA + AMP + diphosphate</text>
        <dbReference type="Rhea" id="RHEA:15421"/>
        <dbReference type="ChEBI" id="CHEBI:30616"/>
        <dbReference type="ChEBI" id="CHEBI:33019"/>
        <dbReference type="ChEBI" id="CHEBI:57287"/>
        <dbReference type="ChEBI" id="CHEBI:57560"/>
        <dbReference type="ChEBI" id="CHEBI:83139"/>
        <dbReference type="ChEBI" id="CHEBI:456215"/>
        <dbReference type="EC" id="6.2.1.3"/>
    </reaction>
    <physiologicalReaction direction="left-to-right" evidence="3">
        <dbReference type="Rhea" id="RHEA:15422"/>
    </physiologicalReaction>
</comment>
<feature type="region of interest" description="Disordered" evidence="4">
    <location>
        <begin position="224"/>
        <end position="263"/>
    </location>
</feature>
<evidence type="ECO:0000313" key="7">
    <source>
        <dbReference type="Proteomes" id="UP000502706"/>
    </source>
</evidence>
<dbReference type="EMBL" id="CP045121">
    <property type="protein sequence ID" value="QIN79925.1"/>
    <property type="molecule type" value="Genomic_DNA"/>
</dbReference>
<dbReference type="InterPro" id="IPR020845">
    <property type="entry name" value="AMP-binding_CS"/>
</dbReference>
<evidence type="ECO:0000259" key="5">
    <source>
        <dbReference type="Pfam" id="PF00501"/>
    </source>
</evidence>
<keyword evidence="2" id="KW-0067">ATP-binding</keyword>
<reference evidence="6 7" key="1">
    <citation type="submission" date="2019-10" db="EMBL/GenBank/DDBJ databases">
        <title>Rubrobacter sp nov SCSIO 52915 isolated from a deep-sea sediment in the South China Sea.</title>
        <authorList>
            <person name="Chen R.W."/>
        </authorList>
    </citation>
    <scope>NUCLEOTIDE SEQUENCE [LARGE SCALE GENOMIC DNA]</scope>
    <source>
        <strain evidence="6 7">SCSIO 52915</strain>
    </source>
</reference>
<dbReference type="Pfam" id="PF00501">
    <property type="entry name" value="AMP-binding"/>
    <property type="match status" value="1"/>
</dbReference>
<proteinExistence type="predicted"/>
<evidence type="ECO:0000256" key="4">
    <source>
        <dbReference type="SAM" id="MobiDB-lite"/>
    </source>
</evidence>
<dbReference type="AlphaFoldDB" id="A0A6G8Q0F1"/>
<dbReference type="Proteomes" id="UP000502706">
    <property type="component" value="Chromosome"/>
</dbReference>
<sequence>MPEVGPEDPAALFYTSGTTGTPKGVPLTHGNLRFQTSTILGADLLEESDRILLPLPLHHVYPFVIGLLTPLSAGLPIVLPRSLTGPQLVRALKEGEVSLIVGVPRLYDALFSGIEERAKGGGRVAASLFDRAMRLSMDVRRRTGLDAGKLLMAPLRKRIGPRLRVLASGGAPLDPALAEKLEGMGWRVAVGYGLTETSPILSLKLPDGGKLASVGRPVPGITVRVDPSAMPDEEDGAERTERPNGEGEILARGPGVFSGYRNRPEETEGVLDEDGWFRTGDLGYFDDDGYLYVTGRASTLIVTEGGKNVQPEPVEEAYARSPAIAEVGVLQKDGRLVAVVVPERDEVGDDAGQAIRAAVEEGSKRLPSYQRVSDYAVTREPLEYTQLGKLRRHLLPERYDRAKAGDEGADAAPVPSPSRRWRRRTASFWRTRGPARSGSFSPAATRRSRSPRYQPQLDLGWTPWAGST</sequence>
<dbReference type="GO" id="GO:0005524">
    <property type="term" value="F:ATP binding"/>
    <property type="evidence" value="ECO:0007669"/>
    <property type="project" value="UniProtKB-KW"/>
</dbReference>
<gene>
    <name evidence="6" type="ORF">GBA65_16915</name>
</gene>
<evidence type="ECO:0000313" key="6">
    <source>
        <dbReference type="EMBL" id="QIN79925.1"/>
    </source>
</evidence>
<organism evidence="6 7">
    <name type="scientific">Rubrobacter marinus</name>
    <dbReference type="NCBI Taxonomy" id="2653852"/>
    <lineage>
        <taxon>Bacteria</taxon>
        <taxon>Bacillati</taxon>
        <taxon>Actinomycetota</taxon>
        <taxon>Rubrobacteria</taxon>
        <taxon>Rubrobacterales</taxon>
        <taxon>Rubrobacteraceae</taxon>
        <taxon>Rubrobacter</taxon>
    </lineage>
</organism>
<evidence type="ECO:0000256" key="3">
    <source>
        <dbReference type="ARBA" id="ARBA00024484"/>
    </source>
</evidence>
<dbReference type="InterPro" id="IPR000873">
    <property type="entry name" value="AMP-dep_synth/lig_dom"/>
</dbReference>
<evidence type="ECO:0000256" key="1">
    <source>
        <dbReference type="ARBA" id="ARBA00022741"/>
    </source>
</evidence>
<dbReference type="Gene3D" id="3.40.50.12780">
    <property type="entry name" value="N-terminal domain of ligase-like"/>
    <property type="match status" value="1"/>
</dbReference>
<dbReference type="InterPro" id="IPR045851">
    <property type="entry name" value="AMP-bd_C_sf"/>
</dbReference>
<dbReference type="PANTHER" id="PTHR43272:SF33">
    <property type="entry name" value="AMP-BINDING DOMAIN-CONTAINING PROTEIN-RELATED"/>
    <property type="match status" value="1"/>
</dbReference>
<dbReference type="KEGG" id="rmar:GBA65_16915"/>
<dbReference type="SUPFAM" id="SSF56801">
    <property type="entry name" value="Acetyl-CoA synthetase-like"/>
    <property type="match status" value="1"/>
</dbReference>
<accession>A0A6G8Q0F1</accession>
<keyword evidence="7" id="KW-1185">Reference proteome</keyword>